<evidence type="ECO:0000256" key="2">
    <source>
        <dbReference type="SAM" id="SignalP"/>
    </source>
</evidence>
<feature type="chain" id="PRO_5038814507" evidence="2">
    <location>
        <begin position="23"/>
        <end position="190"/>
    </location>
</feature>
<accession>A0A147EUD3</accession>
<sequence>MVVMLVGAAVLALIALTPPDQGHPEEKPTSQAGPSPAAIGDATTRTAIAAAATVAHFEGSDTKAQRAREYQKAGLAPELAETLTPVWLTVFDSPVVGRAHVDATGDTLVSAAVAVDGDPRIGVATAADAHAVRVPVTITCVPQYASQTGNRIVAAPLTATWYVVVDEDSQRVLEVDQPAPAELSVRFVGR</sequence>
<evidence type="ECO:0000313" key="3">
    <source>
        <dbReference type="EMBL" id="KTR92602.1"/>
    </source>
</evidence>
<reference evidence="3 4" key="1">
    <citation type="journal article" date="2016" name="Front. Microbiol.">
        <title>Genomic Resource of Rice Seed Associated Bacteria.</title>
        <authorList>
            <person name="Midha S."/>
            <person name="Bansal K."/>
            <person name="Sharma S."/>
            <person name="Kumar N."/>
            <person name="Patil P.P."/>
            <person name="Chaudhry V."/>
            <person name="Patil P.B."/>
        </authorList>
    </citation>
    <scope>NUCLEOTIDE SEQUENCE [LARGE SCALE GENOMIC DNA]</scope>
    <source>
        <strain evidence="3 4">NS220</strain>
    </source>
</reference>
<evidence type="ECO:0000256" key="1">
    <source>
        <dbReference type="SAM" id="MobiDB-lite"/>
    </source>
</evidence>
<dbReference type="EMBL" id="LDRT01000109">
    <property type="protein sequence ID" value="KTR92602.1"/>
    <property type="molecule type" value="Genomic_DNA"/>
</dbReference>
<gene>
    <name evidence="3" type="ORF">NS220_14280</name>
</gene>
<dbReference type="Proteomes" id="UP000075025">
    <property type="component" value="Unassembled WGS sequence"/>
</dbReference>
<evidence type="ECO:0000313" key="4">
    <source>
        <dbReference type="Proteomes" id="UP000075025"/>
    </source>
</evidence>
<name>A0A147EUD3_MICTE</name>
<dbReference type="AlphaFoldDB" id="A0A147EUD3"/>
<feature type="region of interest" description="Disordered" evidence="1">
    <location>
        <begin position="18"/>
        <end position="39"/>
    </location>
</feature>
<keyword evidence="2" id="KW-0732">Signal</keyword>
<comment type="caution">
    <text evidence="3">The sequence shown here is derived from an EMBL/GenBank/DDBJ whole genome shotgun (WGS) entry which is preliminary data.</text>
</comment>
<organism evidence="3 4">
    <name type="scientific">Microbacterium testaceum</name>
    <name type="common">Aureobacterium testaceum</name>
    <name type="synonym">Brevibacterium testaceum</name>
    <dbReference type="NCBI Taxonomy" id="2033"/>
    <lineage>
        <taxon>Bacteria</taxon>
        <taxon>Bacillati</taxon>
        <taxon>Actinomycetota</taxon>
        <taxon>Actinomycetes</taxon>
        <taxon>Micrococcales</taxon>
        <taxon>Microbacteriaceae</taxon>
        <taxon>Microbacterium</taxon>
    </lineage>
</organism>
<feature type="signal peptide" evidence="2">
    <location>
        <begin position="1"/>
        <end position="22"/>
    </location>
</feature>
<dbReference type="PATRIC" id="fig|2033.6.peg.251"/>
<protein>
    <submittedName>
        <fullName evidence="3">Uncharacterized protein</fullName>
    </submittedName>
</protein>
<proteinExistence type="predicted"/>